<dbReference type="SUPFAM" id="SSF49367">
    <property type="entry name" value="Superoxide reductase-like"/>
    <property type="match status" value="1"/>
</dbReference>
<dbReference type="InterPro" id="IPR004462">
    <property type="entry name" value="Desulfoferrodoxin_N"/>
</dbReference>
<evidence type="ECO:0000256" key="7">
    <source>
        <dbReference type="ARBA" id="ARBA00022982"/>
    </source>
</evidence>
<dbReference type="EMBL" id="MHIO01000011">
    <property type="protein sequence ID" value="OGY54048.1"/>
    <property type="molecule type" value="Genomic_DNA"/>
</dbReference>
<feature type="binding site" evidence="12">
    <location>
        <position position="119"/>
    </location>
    <ligand>
        <name>Fe cation</name>
        <dbReference type="ChEBI" id="CHEBI:24875"/>
        <label>2</label>
        <note>catalytic</note>
    </ligand>
</feature>
<dbReference type="InterPro" id="IPR051233">
    <property type="entry name" value="Desulfoferrodoxin_SOR"/>
</dbReference>
<dbReference type="NCBIfam" id="TIGR00320">
    <property type="entry name" value="dfx_rbo"/>
    <property type="match status" value="1"/>
</dbReference>
<accession>A0A1G1YNX2</accession>
<evidence type="ECO:0000256" key="5">
    <source>
        <dbReference type="ARBA" id="ARBA00022448"/>
    </source>
</evidence>
<evidence type="ECO:0000256" key="10">
    <source>
        <dbReference type="ARBA" id="ARBA00031398"/>
    </source>
</evidence>
<feature type="binding site" evidence="12">
    <location>
        <position position="30"/>
    </location>
    <ligand>
        <name>Fe cation</name>
        <dbReference type="ChEBI" id="CHEBI:24875"/>
        <label>1</label>
    </ligand>
</feature>
<dbReference type="NCBIfam" id="TIGR00319">
    <property type="entry name" value="desulf_FeS4"/>
    <property type="match status" value="1"/>
</dbReference>
<evidence type="ECO:0000256" key="6">
    <source>
        <dbReference type="ARBA" id="ARBA00022723"/>
    </source>
</evidence>
<evidence type="ECO:0000313" key="16">
    <source>
        <dbReference type="Proteomes" id="UP000177250"/>
    </source>
</evidence>
<comment type="catalytic activity">
    <reaction evidence="11">
        <text>reduced [rubredoxin] + superoxide + 2 H(+) = oxidized [rubredoxin] + H2O2</text>
        <dbReference type="Rhea" id="RHEA:21324"/>
        <dbReference type="Rhea" id="RHEA-COMP:10302"/>
        <dbReference type="Rhea" id="RHEA-COMP:10303"/>
        <dbReference type="ChEBI" id="CHEBI:15378"/>
        <dbReference type="ChEBI" id="CHEBI:16240"/>
        <dbReference type="ChEBI" id="CHEBI:18421"/>
        <dbReference type="ChEBI" id="CHEBI:29033"/>
        <dbReference type="ChEBI" id="CHEBI:29034"/>
        <dbReference type="EC" id="1.15.1.2"/>
    </reaction>
</comment>
<feature type="binding site" evidence="12">
    <location>
        <position position="29"/>
    </location>
    <ligand>
        <name>Fe cation</name>
        <dbReference type="ChEBI" id="CHEBI:24875"/>
        <label>1</label>
    </ligand>
</feature>
<comment type="cofactor">
    <cofactor evidence="12">
        <name>Fe(2+)</name>
        <dbReference type="ChEBI" id="CHEBI:29033"/>
    </cofactor>
    <text evidence="12">Binds 1 Fe(2+) ion per subunit. The iron ion 2 is coordinated via four histidines and one cysteine residue.</text>
</comment>
<feature type="binding site" evidence="12">
    <location>
        <position position="49"/>
    </location>
    <ligand>
        <name>Fe cation</name>
        <dbReference type="ChEBI" id="CHEBI:24875"/>
        <label>2</label>
        <note>catalytic</note>
    </ligand>
</feature>
<dbReference type="STRING" id="1797545.A3B15_00135"/>
<dbReference type="Pfam" id="PF06397">
    <property type="entry name" value="Desulfoferrod_N"/>
    <property type="match status" value="1"/>
</dbReference>
<dbReference type="NCBIfam" id="TIGR00332">
    <property type="entry name" value="neela_ferrous"/>
    <property type="match status" value="1"/>
</dbReference>
<comment type="caution">
    <text evidence="15">The sequence shown here is derived from an EMBL/GenBank/DDBJ whole genome shotgun (WGS) entry which is preliminary data.</text>
</comment>
<feature type="binding site" evidence="12">
    <location>
        <position position="13"/>
    </location>
    <ligand>
        <name>Fe cation</name>
        <dbReference type="ChEBI" id="CHEBI:24875"/>
        <label>1</label>
    </ligand>
</feature>
<dbReference type="AlphaFoldDB" id="A0A1G1YNX2"/>
<name>A0A1G1YNX2_9BACT</name>
<dbReference type="CDD" id="cd00974">
    <property type="entry name" value="DSRD"/>
    <property type="match status" value="1"/>
</dbReference>
<evidence type="ECO:0000313" key="15">
    <source>
        <dbReference type="EMBL" id="OGY54048.1"/>
    </source>
</evidence>
<dbReference type="Gene3D" id="2.60.40.730">
    <property type="entry name" value="SOR catalytic domain"/>
    <property type="match status" value="1"/>
</dbReference>
<dbReference type="Proteomes" id="UP000177250">
    <property type="component" value="Unassembled WGS sequence"/>
</dbReference>
<dbReference type="PANTHER" id="PTHR36541:SF1">
    <property type="entry name" value="SUPEROXIDE REDUCTASE-RELATED"/>
    <property type="match status" value="1"/>
</dbReference>
<evidence type="ECO:0000256" key="4">
    <source>
        <dbReference type="ARBA" id="ARBA00014839"/>
    </source>
</evidence>
<evidence type="ECO:0000256" key="8">
    <source>
        <dbReference type="ARBA" id="ARBA00023004"/>
    </source>
</evidence>
<dbReference type="EC" id="1.15.1.2" evidence="3"/>
<dbReference type="Pfam" id="PF01880">
    <property type="entry name" value="Desulfoferrodox"/>
    <property type="match status" value="1"/>
</dbReference>
<feature type="binding site" evidence="12">
    <location>
        <position position="116"/>
    </location>
    <ligand>
        <name>Fe cation</name>
        <dbReference type="ChEBI" id="CHEBI:24875"/>
        <label>2</label>
        <note>catalytic</note>
    </ligand>
</feature>
<keyword evidence="5" id="KW-0813">Transport</keyword>
<keyword evidence="6 12" id="KW-0479">Metal-binding</keyword>
<evidence type="ECO:0000256" key="2">
    <source>
        <dbReference type="ARBA" id="ARBA00005941"/>
    </source>
</evidence>
<evidence type="ECO:0000256" key="1">
    <source>
        <dbReference type="ARBA" id="ARBA00001973"/>
    </source>
</evidence>
<dbReference type="Gene3D" id="2.20.28.100">
    <property type="entry name" value="Desulphoferrodoxin, N-terminal domain"/>
    <property type="match status" value="1"/>
</dbReference>
<comment type="cofactor">
    <cofactor evidence="1">
        <name>Cu(2+)</name>
        <dbReference type="ChEBI" id="CHEBI:29036"/>
    </cofactor>
</comment>
<feature type="binding site" evidence="12">
    <location>
        <position position="69"/>
    </location>
    <ligand>
        <name>Fe cation</name>
        <dbReference type="ChEBI" id="CHEBI:24875"/>
        <label>2</label>
        <note>catalytic</note>
    </ligand>
</feature>
<keyword evidence="8 12" id="KW-0408">Iron</keyword>
<comment type="cofactor">
    <cofactor evidence="12">
        <name>Fe(3+)</name>
        <dbReference type="ChEBI" id="CHEBI:29034"/>
    </cofactor>
    <text evidence="12">Binds 1 Fe(3+) ion per subunit. The iron ion 1 is coordinated via 4 cysteine residues.</text>
</comment>
<comment type="similarity">
    <text evidence="2">Belongs to the desulfoferrodoxin family.</text>
</comment>
<comment type="function">
    <text evidence="9">Catalyzes the one-electron reduction of superoxide anion radical to hydrogen peroxide at a nonheme ferrous iron center. Plays a fundamental role in case of oxidative stress via its superoxide detoxification activity.</text>
</comment>
<dbReference type="CDD" id="cd03171">
    <property type="entry name" value="SORL_Dfx_classI"/>
    <property type="match status" value="1"/>
</dbReference>
<protein>
    <recommendedName>
        <fullName evidence="4">Desulfoferrodoxin</fullName>
        <ecNumber evidence="3">1.15.1.2</ecNumber>
    </recommendedName>
    <alternativeName>
        <fullName evidence="10">Superoxide reductase</fullName>
    </alternativeName>
</protein>
<feature type="domain" description="Desulfoferrodoxin ferrous iron-binding" evidence="13">
    <location>
        <begin position="42"/>
        <end position="123"/>
    </location>
</feature>
<evidence type="ECO:0000256" key="11">
    <source>
        <dbReference type="ARBA" id="ARBA00047448"/>
    </source>
</evidence>
<dbReference type="InterPro" id="IPR002742">
    <property type="entry name" value="Desulfoferrodoxin_Fe-bd_dom"/>
</dbReference>
<feature type="binding site" evidence="12">
    <location>
        <position position="10"/>
    </location>
    <ligand>
        <name>Fe cation</name>
        <dbReference type="ChEBI" id="CHEBI:24875"/>
        <label>1</label>
    </ligand>
</feature>
<proteinExistence type="inferred from homology"/>
<reference evidence="15 16" key="1">
    <citation type="journal article" date="2016" name="Nat. Commun.">
        <title>Thousands of microbial genomes shed light on interconnected biogeochemical processes in an aquifer system.</title>
        <authorList>
            <person name="Anantharaman K."/>
            <person name="Brown C.T."/>
            <person name="Hug L.A."/>
            <person name="Sharon I."/>
            <person name="Castelle C.J."/>
            <person name="Probst A.J."/>
            <person name="Thomas B.C."/>
            <person name="Singh A."/>
            <person name="Wilkins M.J."/>
            <person name="Karaoz U."/>
            <person name="Brodie E.L."/>
            <person name="Williams K.H."/>
            <person name="Hubbard S.S."/>
            <person name="Banfield J.F."/>
        </authorList>
    </citation>
    <scope>NUCLEOTIDE SEQUENCE [LARGE SCALE GENOMIC DNA]</scope>
</reference>
<evidence type="ECO:0000259" key="14">
    <source>
        <dbReference type="Pfam" id="PF06397"/>
    </source>
</evidence>
<dbReference type="PANTHER" id="PTHR36541">
    <property type="entry name" value="SUPEROXIDE REDUCTASE-RELATED"/>
    <property type="match status" value="1"/>
</dbReference>
<dbReference type="GO" id="GO:0019430">
    <property type="term" value="P:removal of superoxide radicals"/>
    <property type="evidence" value="ECO:0007669"/>
    <property type="project" value="InterPro"/>
</dbReference>
<dbReference type="InterPro" id="IPR004793">
    <property type="entry name" value="Desulfoferrodoxin_rbo"/>
</dbReference>
<keyword evidence="7" id="KW-0249">Electron transport</keyword>
<evidence type="ECO:0000259" key="13">
    <source>
        <dbReference type="Pfam" id="PF01880"/>
    </source>
</evidence>
<organism evidence="15 16">
    <name type="scientific">Candidatus Buchananbacteria bacterium RIFCSPLOWO2_01_FULL_45_31</name>
    <dbReference type="NCBI Taxonomy" id="1797545"/>
    <lineage>
        <taxon>Bacteria</taxon>
        <taxon>Candidatus Buchananiibacteriota</taxon>
    </lineage>
</organism>
<gene>
    <name evidence="15" type="ORF">A3B15_00135</name>
</gene>
<dbReference type="GO" id="GO:0050605">
    <property type="term" value="F:superoxide reductase activity"/>
    <property type="evidence" value="ECO:0007669"/>
    <property type="project" value="UniProtKB-EC"/>
</dbReference>
<sequence length="127" mass="14306">MTQQNQIYKCNVCGNIVQVLHTGVGELVCCEKPMELMAEKTQDEGKEKHVPIMEKTENGVKVKVGSIPHPMEEKHYIEWIQIMTKDGAQRAFLLPGQPPEAEFCVLSEVLAVRAYCNIHGLWLAKIS</sequence>
<evidence type="ECO:0000256" key="3">
    <source>
        <dbReference type="ARBA" id="ARBA00012679"/>
    </source>
</evidence>
<evidence type="ECO:0000256" key="9">
    <source>
        <dbReference type="ARBA" id="ARBA00024690"/>
    </source>
</evidence>
<dbReference type="InterPro" id="IPR036073">
    <property type="entry name" value="Desulfoferrodoxin_Fe-bd_dom_sf"/>
</dbReference>
<feature type="binding site" evidence="12">
    <location>
        <position position="75"/>
    </location>
    <ligand>
        <name>Fe cation</name>
        <dbReference type="ChEBI" id="CHEBI:24875"/>
        <label>2</label>
        <note>catalytic</note>
    </ligand>
</feature>
<feature type="domain" description="Desulfoferrodoxin N-terminal" evidence="14">
    <location>
        <begin position="2"/>
        <end position="37"/>
    </location>
</feature>
<dbReference type="GO" id="GO:0005506">
    <property type="term" value="F:iron ion binding"/>
    <property type="evidence" value="ECO:0007669"/>
    <property type="project" value="InterPro"/>
</dbReference>
<dbReference type="SUPFAM" id="SSF57802">
    <property type="entry name" value="Rubredoxin-like"/>
    <property type="match status" value="1"/>
</dbReference>
<dbReference type="InterPro" id="IPR038094">
    <property type="entry name" value="Desulfoferrodoxin_N_sf"/>
</dbReference>
<evidence type="ECO:0000256" key="12">
    <source>
        <dbReference type="PIRSR" id="PIRSR604793-1"/>
    </source>
</evidence>